<dbReference type="InterPro" id="IPR001347">
    <property type="entry name" value="SIS_dom"/>
</dbReference>
<dbReference type="GO" id="GO:1901135">
    <property type="term" value="P:carbohydrate derivative metabolic process"/>
    <property type="evidence" value="ECO:0007669"/>
    <property type="project" value="InterPro"/>
</dbReference>
<name>A0A399FBI5_9DEIN</name>
<dbReference type="OrthoDB" id="106547at2"/>
<protein>
    <submittedName>
        <fullName evidence="3">Glutamine--fructose-6-phosphate aminotransferase [isomerizing]</fullName>
        <ecNumber evidence="3">2.6.1.16</ecNumber>
    </submittedName>
</protein>
<evidence type="ECO:0000256" key="1">
    <source>
        <dbReference type="ARBA" id="ARBA00022737"/>
    </source>
</evidence>
<dbReference type="GO" id="GO:0097367">
    <property type="term" value="F:carbohydrate derivative binding"/>
    <property type="evidence" value="ECO:0007669"/>
    <property type="project" value="InterPro"/>
</dbReference>
<dbReference type="PANTHER" id="PTHR10937:SF4">
    <property type="entry name" value="GLUCOSAMINE-6-PHOSPHATE DEAMINASE"/>
    <property type="match status" value="1"/>
</dbReference>
<dbReference type="RefSeq" id="WP_119356513.1">
    <property type="nucleotide sequence ID" value="NZ_BJXM01000006.1"/>
</dbReference>
<comment type="caution">
    <text evidence="3">The sequence shown here is derived from an EMBL/GenBank/DDBJ whole genome shotgun (WGS) entry which is preliminary data.</text>
</comment>
<dbReference type="EC" id="2.6.1.16" evidence="3"/>
<evidence type="ECO:0000259" key="2">
    <source>
        <dbReference type="PROSITE" id="PS51464"/>
    </source>
</evidence>
<dbReference type="CDD" id="cd05009">
    <property type="entry name" value="SIS_GlmS_GlmD_2"/>
    <property type="match status" value="1"/>
</dbReference>
<feature type="domain" description="SIS" evidence="2">
    <location>
        <begin position="178"/>
        <end position="305"/>
    </location>
</feature>
<accession>A0A399FBI5</accession>
<evidence type="ECO:0000313" key="4">
    <source>
        <dbReference type="Proteomes" id="UP000266178"/>
    </source>
</evidence>
<reference evidence="3 4" key="1">
    <citation type="submission" date="2018-08" db="EMBL/GenBank/DDBJ databases">
        <title>Meiothermus granaticius genome AF-68 sequencing project.</title>
        <authorList>
            <person name="Da Costa M.S."/>
            <person name="Albuquerque L."/>
            <person name="Raposo P."/>
            <person name="Froufe H.J.C."/>
            <person name="Barroso C.S."/>
            <person name="Egas C."/>
        </authorList>
    </citation>
    <scope>NUCLEOTIDE SEQUENCE [LARGE SCALE GENOMIC DNA]</scope>
    <source>
        <strain evidence="3 4">AF-68</strain>
    </source>
</reference>
<keyword evidence="4" id="KW-1185">Reference proteome</keyword>
<dbReference type="SUPFAM" id="SSF53697">
    <property type="entry name" value="SIS domain"/>
    <property type="match status" value="1"/>
</dbReference>
<dbReference type="InterPro" id="IPR035466">
    <property type="entry name" value="GlmS/AgaS_SIS"/>
</dbReference>
<feature type="domain" description="SIS" evidence="2">
    <location>
        <begin position="22"/>
        <end position="164"/>
    </location>
</feature>
<evidence type="ECO:0000313" key="3">
    <source>
        <dbReference type="EMBL" id="RIH93046.1"/>
    </source>
</evidence>
<dbReference type="PANTHER" id="PTHR10937">
    <property type="entry name" value="GLUCOSAMINE--FRUCTOSE-6-PHOSPHATE AMINOTRANSFERASE, ISOMERIZING"/>
    <property type="match status" value="1"/>
</dbReference>
<organism evidence="3 4">
    <name type="scientific">Meiothermus granaticius NBRC 107808</name>
    <dbReference type="NCBI Taxonomy" id="1227551"/>
    <lineage>
        <taxon>Bacteria</taxon>
        <taxon>Thermotogati</taxon>
        <taxon>Deinococcota</taxon>
        <taxon>Deinococci</taxon>
        <taxon>Thermales</taxon>
        <taxon>Thermaceae</taxon>
        <taxon>Meiothermus</taxon>
    </lineage>
</organism>
<dbReference type="Gene3D" id="3.40.50.10490">
    <property type="entry name" value="Glucose-6-phosphate isomerase like protein, domain 1"/>
    <property type="match status" value="2"/>
</dbReference>
<keyword evidence="3" id="KW-0032">Aminotransferase</keyword>
<dbReference type="CDD" id="cd05008">
    <property type="entry name" value="SIS_GlmS_GlmD_1"/>
    <property type="match status" value="1"/>
</dbReference>
<dbReference type="AlphaFoldDB" id="A0A399FBI5"/>
<dbReference type="EMBL" id="QWLB01000010">
    <property type="protein sequence ID" value="RIH93046.1"/>
    <property type="molecule type" value="Genomic_DNA"/>
</dbReference>
<dbReference type="InterPro" id="IPR035490">
    <property type="entry name" value="GlmS/FrlB_SIS"/>
</dbReference>
<dbReference type="PROSITE" id="PS51464">
    <property type="entry name" value="SIS"/>
    <property type="match status" value="2"/>
</dbReference>
<dbReference type="Pfam" id="PF01380">
    <property type="entry name" value="SIS"/>
    <property type="match status" value="1"/>
</dbReference>
<keyword evidence="1" id="KW-0677">Repeat</keyword>
<dbReference type="Proteomes" id="UP000266178">
    <property type="component" value="Unassembled WGS sequence"/>
</dbReference>
<dbReference type="GO" id="GO:0004360">
    <property type="term" value="F:glutamine-fructose-6-phosphate transaminase (isomerizing) activity"/>
    <property type="evidence" value="ECO:0007669"/>
    <property type="project" value="UniProtKB-EC"/>
</dbReference>
<gene>
    <name evidence="3" type="primary">glmS_2</name>
    <name evidence="3" type="ORF">Mgrana_01005</name>
</gene>
<dbReference type="InterPro" id="IPR046348">
    <property type="entry name" value="SIS_dom_sf"/>
</dbReference>
<sequence length="320" mass="33813">MNDTERGIFEQFTYWQQPIQGLETVRLNPAQPIAVVGCGTSYYLAQTLAATLNRLGKSAIAVPGGEWLLHPTAYQATQGPIQVLALSRSGETTETVAAARNSRAAGHRVIGITCAKGSSLAAVSDHILELETHPLEGIVMTASASLMLWAGLRLAGLAVPPGFAERAQHLLEASAPKLSTLPLNQGHLVYLGAAELYGIANEAALKAQEMSLSLVQAYHPMEYRHGPISMVEKGVLATLLYHPAGLPEETALARELEAKGATVLGLGGPGQVSLELDEPNPALRGLLLLPVLQLLGERIAQAKGLDSTAPRHLSKVVTLS</sequence>
<keyword evidence="3" id="KW-0808">Transferase</keyword>
<proteinExistence type="predicted"/>